<accession>B5RUK9</accession>
<comment type="subcellular location">
    <subcellularLocation>
        <location evidence="1 10">Endoplasmic reticulum membrane</location>
        <topology evidence="1 10">Multi-pass membrane protein</topology>
    </subcellularLocation>
</comment>
<dbReference type="PANTHER" id="PTHR13117">
    <property type="entry name" value="ENDOPLASMIC RETICULUM MULTISPAN TRANSMEMBRANE PROTEIN-RELATED"/>
    <property type="match status" value="1"/>
</dbReference>
<dbReference type="HOGENOM" id="CLU_023360_3_0_1"/>
<dbReference type="eggNOG" id="KOG2864">
    <property type="taxonomic scope" value="Eukaryota"/>
</dbReference>
<dbReference type="OMA" id="WPGKLFG"/>
<dbReference type="Proteomes" id="UP000000599">
    <property type="component" value="Chromosome F"/>
</dbReference>
<feature type="transmembrane region" description="Helical" evidence="10">
    <location>
        <begin position="21"/>
        <end position="42"/>
    </location>
</feature>
<feature type="transmembrane region" description="Helical" evidence="10">
    <location>
        <begin position="189"/>
        <end position="207"/>
    </location>
</feature>
<dbReference type="AlphaFoldDB" id="B5RUK9"/>
<keyword evidence="10" id="KW-0813">Transport</keyword>
<keyword evidence="12" id="KW-1185">Reference proteome</keyword>
<feature type="transmembrane region" description="Helical" evidence="10">
    <location>
        <begin position="507"/>
        <end position="525"/>
    </location>
</feature>
<dbReference type="InterPro" id="IPR007594">
    <property type="entry name" value="RFT1"/>
</dbReference>
<comment type="similarity">
    <text evidence="3 10">Belongs to the RFT1 family.</text>
</comment>
<dbReference type="GO" id="GO:0006488">
    <property type="term" value="P:dolichol-linked oligosaccharide biosynthetic process"/>
    <property type="evidence" value="ECO:0007669"/>
    <property type="project" value="InterPro"/>
</dbReference>
<dbReference type="InParanoid" id="B5RUK9"/>
<feature type="transmembrane region" description="Helical" evidence="10">
    <location>
        <begin position="407"/>
        <end position="427"/>
    </location>
</feature>
<protein>
    <recommendedName>
        <fullName evidence="8 10">Man(5)GlcNAc(2)-PP-dolichol translocation protein RFT1</fullName>
    </recommendedName>
</protein>
<feature type="transmembrane region" description="Helical" evidence="10">
    <location>
        <begin position="537"/>
        <end position="554"/>
    </location>
</feature>
<feature type="transmembrane region" description="Helical" evidence="10">
    <location>
        <begin position="219"/>
        <end position="238"/>
    </location>
</feature>
<dbReference type="OrthoDB" id="9979195at2759"/>
<dbReference type="RefSeq" id="XP_002770867.1">
    <property type="nucleotide sequence ID" value="XM_002770821.1"/>
</dbReference>
<evidence type="ECO:0000256" key="8">
    <source>
        <dbReference type="ARBA" id="ARBA00044793"/>
    </source>
</evidence>
<gene>
    <name evidence="11" type="ordered locus">DEHA2F21318g</name>
</gene>
<proteinExistence type="inferred from homology"/>
<comment type="function">
    <text evidence="9 10">Intramembrane glycolipid transporter that operates in the biosynthetic pathway of dolichol-linked oligosaccharides, the glycan precursors employed in protein asparagine (N)-glycosylation. The sequential addition of sugars to dolichol pyrophosphate produces dolichol-linked oligosaccharides containing fourteen sugars, including two GlcNAcs, nine mannoses and three glucoses. Once assembled, the oligosaccharide is transferred from the lipid to nascent proteins by oligosaccharyltransferases. The assembly of dolichol-linked oligosaccharides begins on the cytosolic side of the endoplasmic reticulum membrane and finishes in its lumen. RFT1 could mediate the translocation of the cytosolically oriented intermediate DolPP-GlcNAc2Man5, produced by ALG11, into the ER lumen where dolichol-linked oligosaccharides assembly continues. However, the intramembrane lipid transporter activity could not be confirmed in vitro.</text>
</comment>
<evidence type="ECO:0000256" key="4">
    <source>
        <dbReference type="ARBA" id="ARBA00022692"/>
    </source>
</evidence>
<evidence type="ECO:0000313" key="12">
    <source>
        <dbReference type="Proteomes" id="UP000000599"/>
    </source>
</evidence>
<evidence type="ECO:0000256" key="3">
    <source>
        <dbReference type="ARBA" id="ARBA00010288"/>
    </source>
</evidence>
<organism evidence="11 12">
    <name type="scientific">Debaryomyces hansenii (strain ATCC 36239 / CBS 767 / BCRC 21394 / JCM 1990 / NBRC 0083 / IGC 2968)</name>
    <name type="common">Yeast</name>
    <name type="synonym">Torulaspora hansenii</name>
    <dbReference type="NCBI Taxonomy" id="284592"/>
    <lineage>
        <taxon>Eukaryota</taxon>
        <taxon>Fungi</taxon>
        <taxon>Dikarya</taxon>
        <taxon>Ascomycota</taxon>
        <taxon>Saccharomycotina</taxon>
        <taxon>Pichiomycetes</taxon>
        <taxon>Debaryomycetaceae</taxon>
        <taxon>Debaryomyces</taxon>
    </lineage>
</organism>
<feature type="transmembrane region" description="Helical" evidence="10">
    <location>
        <begin position="54"/>
        <end position="72"/>
    </location>
</feature>
<name>B5RUK9_DEBHA</name>
<feature type="transmembrane region" description="Helical" evidence="10">
    <location>
        <begin position="439"/>
        <end position="458"/>
    </location>
</feature>
<keyword evidence="5 10" id="KW-0256">Endoplasmic reticulum</keyword>
<dbReference type="Pfam" id="PF04506">
    <property type="entry name" value="Rft-1"/>
    <property type="match status" value="1"/>
</dbReference>
<reference evidence="11 12" key="1">
    <citation type="journal article" date="2004" name="Nature">
        <title>Genome evolution in yeasts.</title>
        <authorList>
            <consortium name="Genolevures"/>
            <person name="Dujon B."/>
            <person name="Sherman D."/>
            <person name="Fischer G."/>
            <person name="Durrens P."/>
            <person name="Casaregola S."/>
            <person name="Lafontaine I."/>
            <person name="de Montigny J."/>
            <person name="Marck C."/>
            <person name="Neuveglise C."/>
            <person name="Talla E."/>
            <person name="Goffard N."/>
            <person name="Frangeul L."/>
            <person name="Aigle M."/>
            <person name="Anthouard V."/>
            <person name="Babour A."/>
            <person name="Barbe V."/>
            <person name="Barnay S."/>
            <person name="Blanchin S."/>
            <person name="Beckerich J.M."/>
            <person name="Beyne E."/>
            <person name="Bleykasten C."/>
            <person name="Boisrame A."/>
            <person name="Boyer J."/>
            <person name="Cattolico L."/>
            <person name="Confanioleri F."/>
            <person name="de Daruvar A."/>
            <person name="Despons L."/>
            <person name="Fabre E."/>
            <person name="Fairhead C."/>
            <person name="Ferry-Dumazet H."/>
            <person name="Groppi A."/>
            <person name="Hantraye F."/>
            <person name="Hennequin C."/>
            <person name="Jauniaux N."/>
            <person name="Joyet P."/>
            <person name="Kachouri R."/>
            <person name="Kerrest A."/>
            <person name="Koszul R."/>
            <person name="Lemaire M."/>
            <person name="Lesur I."/>
            <person name="Ma L."/>
            <person name="Muller H."/>
            <person name="Nicaud J.M."/>
            <person name="Nikolski M."/>
            <person name="Oztas S."/>
            <person name="Ozier-Kalogeropoulos O."/>
            <person name="Pellenz S."/>
            <person name="Potier S."/>
            <person name="Richard G.F."/>
            <person name="Straub M.L."/>
            <person name="Suleau A."/>
            <person name="Swennene D."/>
            <person name="Tekaia F."/>
            <person name="Wesolowski-Louvel M."/>
            <person name="Westhof E."/>
            <person name="Wirth B."/>
            <person name="Zeniou-Meyer M."/>
            <person name="Zivanovic I."/>
            <person name="Bolotin-Fukuhara M."/>
            <person name="Thierry A."/>
            <person name="Bouchier C."/>
            <person name="Caudron B."/>
            <person name="Scarpelli C."/>
            <person name="Gaillardin C."/>
            <person name="Weissenbach J."/>
            <person name="Wincker P."/>
            <person name="Souciet J.L."/>
        </authorList>
    </citation>
    <scope>NUCLEOTIDE SEQUENCE [LARGE SCALE GENOMIC DNA]</scope>
    <source>
        <strain evidence="12">ATCC 36239 / CBS 767 / BCRC 21394 / JCM 1990 / NBRC 0083 / IGC 2968</strain>
    </source>
</reference>
<feature type="transmembrane region" description="Helical" evidence="10">
    <location>
        <begin position="148"/>
        <end position="168"/>
    </location>
</feature>
<evidence type="ECO:0000256" key="7">
    <source>
        <dbReference type="ARBA" id="ARBA00023136"/>
    </source>
</evidence>
<keyword evidence="6 10" id="KW-1133">Transmembrane helix</keyword>
<evidence type="ECO:0000256" key="9">
    <source>
        <dbReference type="ARBA" id="ARBA00045912"/>
    </source>
</evidence>
<dbReference type="VEuPathDB" id="FungiDB:DEHA2F21318g"/>
<evidence type="ECO:0000256" key="10">
    <source>
        <dbReference type="RuleBase" id="RU365067"/>
    </source>
</evidence>
<keyword evidence="4 10" id="KW-0812">Transmembrane</keyword>
<evidence type="ECO:0000256" key="1">
    <source>
        <dbReference type="ARBA" id="ARBA00004477"/>
    </source>
</evidence>
<feature type="transmembrane region" description="Helical" evidence="10">
    <location>
        <begin position="464"/>
        <end position="487"/>
    </location>
</feature>
<evidence type="ECO:0000256" key="2">
    <source>
        <dbReference type="ARBA" id="ARBA00004922"/>
    </source>
</evidence>
<dbReference type="STRING" id="284592.B5RUK9"/>
<keyword evidence="7 10" id="KW-0472">Membrane</keyword>
<dbReference type="KEGG" id="dha:DEHA2F21318g"/>
<evidence type="ECO:0000256" key="5">
    <source>
        <dbReference type="ARBA" id="ARBA00022824"/>
    </source>
</evidence>
<dbReference type="FunCoup" id="B5RUK9">
    <property type="interactions" value="715"/>
</dbReference>
<evidence type="ECO:0000256" key="6">
    <source>
        <dbReference type="ARBA" id="ARBA00022989"/>
    </source>
</evidence>
<dbReference type="GO" id="GO:0034202">
    <property type="term" value="F:glycolipid floppase activity"/>
    <property type="evidence" value="ECO:0007669"/>
    <property type="project" value="EnsemblFungi"/>
</dbReference>
<feature type="transmembrane region" description="Helical" evidence="10">
    <location>
        <begin position="116"/>
        <end position="136"/>
    </location>
</feature>
<sequence length="580" mass="66014">MGSENEEVKRGRSDADLLNKSTTGASFLMLTQLFTKMLTFLLNQLLIRLISPRVFGISAYLEFIVSMVLFFSREGERLSIQRTRDISSENDNDTKRITDKYVDGTPVGTLQSIINFGYIPLVVGGPLSIAILVWQYQSQNFQDSLLTLPYYRVTVLLVWLSMMLELVAEPLYAINQFQLNFRKRSKYESVGVFGRCIITFAVIAIVQRTSRASNLEYDGLAVVAFAAGQFGYSFLIFLQYQLNFATENQIKPPEEQNSLLIRKISTQSEDRYYYFDTKIFAIWRSLFISMIFKHFLTEGDKLLINYLCTVEQQGTYAVVCNYGSIIARLVFQPIEESLRLLFTRMLSTKSKENIRKSYDIMQYLGIFYLNLSLLIGIAGYSNAAYFLSILLGGKASKWANTGIFDIFPQYIVYIPFLAFNGILEAFFNSVADGSDIRRFSIFMSLSTIIVLCSSYAFITHFELGLSGLILANALNMALRIGYCSIYIKSFYSKNGLEIAYTNVLKRIGGSLVMFIIVASCQYVILDNNIKSSSITDVIKSACLCLIYLIFMIYSDRNILKDPFLELKNRLLAKKKPSKQD</sequence>
<dbReference type="GeneID" id="8999087"/>
<dbReference type="GO" id="GO:0005789">
    <property type="term" value="C:endoplasmic reticulum membrane"/>
    <property type="evidence" value="ECO:0007669"/>
    <property type="project" value="UniProtKB-SubCell"/>
</dbReference>
<comment type="pathway">
    <text evidence="2">Protein modification; protein glycosylation.</text>
</comment>
<dbReference type="EMBL" id="CR382138">
    <property type="protein sequence ID" value="CAR66387.1"/>
    <property type="molecule type" value="Genomic_DNA"/>
</dbReference>
<feature type="transmembrane region" description="Helical" evidence="10">
    <location>
        <begin position="363"/>
        <end position="387"/>
    </location>
</feature>
<dbReference type="PANTHER" id="PTHR13117:SF5">
    <property type="entry name" value="PROTEIN RFT1 HOMOLOG"/>
    <property type="match status" value="1"/>
</dbReference>
<evidence type="ECO:0000313" key="11">
    <source>
        <dbReference type="EMBL" id="CAR66387.1"/>
    </source>
</evidence>